<dbReference type="AlphaFoldDB" id="A0A6J7BKX7"/>
<dbReference type="EMBL" id="CAFAZX010000129">
    <property type="protein sequence ID" value="CAB4845604.1"/>
    <property type="molecule type" value="Genomic_DNA"/>
</dbReference>
<organism evidence="1">
    <name type="scientific">freshwater metagenome</name>
    <dbReference type="NCBI Taxonomy" id="449393"/>
    <lineage>
        <taxon>unclassified sequences</taxon>
        <taxon>metagenomes</taxon>
        <taxon>ecological metagenomes</taxon>
    </lineage>
</organism>
<proteinExistence type="predicted"/>
<evidence type="ECO:0000313" key="2">
    <source>
        <dbReference type="EMBL" id="CAB5045464.1"/>
    </source>
</evidence>
<dbReference type="EMBL" id="CAFBQK010000001">
    <property type="protein sequence ID" value="CAB5045464.1"/>
    <property type="molecule type" value="Genomic_DNA"/>
</dbReference>
<protein>
    <submittedName>
        <fullName evidence="1">Unannotated protein</fullName>
    </submittedName>
</protein>
<reference evidence="1" key="1">
    <citation type="submission" date="2020-05" db="EMBL/GenBank/DDBJ databases">
        <authorList>
            <person name="Chiriac C."/>
            <person name="Salcher M."/>
            <person name="Ghai R."/>
            <person name="Kavagutti S V."/>
        </authorList>
    </citation>
    <scope>NUCLEOTIDE SEQUENCE</scope>
</reference>
<evidence type="ECO:0000313" key="1">
    <source>
        <dbReference type="EMBL" id="CAB4845604.1"/>
    </source>
</evidence>
<sequence length="131" mass="14385">MGVEIDLIIEWINRILQAFSIFGKNRIHFNNEFILQGEVGQKYALAVIVIGIDGGAVQRSRNDGMGRGVYESGVANFIAGKSHDGFGVESSQSGDDIERDRIALDPDMGRALTRLVARYVQTGHFAPFLSD</sequence>
<gene>
    <name evidence="1" type="ORF">UFOPK3241_01459</name>
    <name evidence="2" type="ORF">UFOPK4265_00028</name>
</gene>
<name>A0A6J7BKX7_9ZZZZ</name>
<accession>A0A6J7BKX7</accession>